<accession>A0A8T8WYB1</accession>
<gene>
    <name evidence="1" type="ORF">BO86DRAFT_120635</name>
</gene>
<sequence>MAESRHELRSKLRNVMKRVAERPFDSPMEKDRRKLRYLRLALSGDQLFKDGATCDCGGRLGCWPCEDNGNGNRNRQYVKCDSCSFLCANDLDHCYVGNPLCGCGFPSRTQHQRFGSHHRNVCAFERGKCWVVLRRSPVYRHRRSSRRW</sequence>
<keyword evidence="2" id="KW-1185">Reference proteome</keyword>
<evidence type="ECO:0000313" key="2">
    <source>
        <dbReference type="Proteomes" id="UP000249497"/>
    </source>
</evidence>
<protein>
    <submittedName>
        <fullName evidence="1">Uncharacterized protein</fullName>
    </submittedName>
</protein>
<organism evidence="1 2">
    <name type="scientific">Aspergillus japonicus CBS 114.51</name>
    <dbReference type="NCBI Taxonomy" id="1448312"/>
    <lineage>
        <taxon>Eukaryota</taxon>
        <taxon>Fungi</taxon>
        <taxon>Dikarya</taxon>
        <taxon>Ascomycota</taxon>
        <taxon>Pezizomycotina</taxon>
        <taxon>Eurotiomycetes</taxon>
        <taxon>Eurotiomycetidae</taxon>
        <taxon>Eurotiales</taxon>
        <taxon>Aspergillaceae</taxon>
        <taxon>Aspergillus</taxon>
        <taxon>Aspergillus subgen. Circumdati</taxon>
    </lineage>
</organism>
<name>A0A8T8WYB1_ASPJA</name>
<proteinExistence type="predicted"/>
<dbReference type="RefSeq" id="XP_025526722.1">
    <property type="nucleotide sequence ID" value="XM_025666008.1"/>
</dbReference>
<evidence type="ECO:0000313" key="1">
    <source>
        <dbReference type="EMBL" id="RAH80828.1"/>
    </source>
</evidence>
<dbReference type="Proteomes" id="UP000249497">
    <property type="component" value="Unassembled WGS sequence"/>
</dbReference>
<reference evidence="1 2" key="1">
    <citation type="submission" date="2018-02" db="EMBL/GenBank/DDBJ databases">
        <title>The genomes of Aspergillus section Nigri reveals drivers in fungal speciation.</title>
        <authorList>
            <consortium name="DOE Joint Genome Institute"/>
            <person name="Vesth T.C."/>
            <person name="Nybo J."/>
            <person name="Theobald S."/>
            <person name="Brandl J."/>
            <person name="Frisvad J.C."/>
            <person name="Nielsen K.F."/>
            <person name="Lyhne E.K."/>
            <person name="Kogle M.E."/>
            <person name="Kuo A."/>
            <person name="Riley R."/>
            <person name="Clum A."/>
            <person name="Nolan M."/>
            <person name="Lipzen A."/>
            <person name="Salamov A."/>
            <person name="Henrissat B."/>
            <person name="Wiebenga A."/>
            <person name="De vries R.P."/>
            <person name="Grigoriev I.V."/>
            <person name="Mortensen U.H."/>
            <person name="Andersen M.R."/>
            <person name="Baker S.E."/>
        </authorList>
    </citation>
    <scope>NUCLEOTIDE SEQUENCE [LARGE SCALE GENOMIC DNA]</scope>
    <source>
        <strain evidence="1 2">CBS 114.51</strain>
    </source>
</reference>
<dbReference type="EMBL" id="KZ824800">
    <property type="protein sequence ID" value="RAH80828.1"/>
    <property type="molecule type" value="Genomic_DNA"/>
</dbReference>
<dbReference type="AlphaFoldDB" id="A0A8T8WYB1"/>
<dbReference type="GeneID" id="37169700"/>